<dbReference type="PROSITE" id="PS00137">
    <property type="entry name" value="SUBTILASE_HIS"/>
    <property type="match status" value="1"/>
</dbReference>
<dbReference type="Pfam" id="PF00082">
    <property type="entry name" value="Peptidase_S8"/>
    <property type="match status" value="1"/>
</dbReference>
<dbReference type="PANTHER" id="PTHR42884">
    <property type="entry name" value="PROPROTEIN CONVERTASE SUBTILISIN/KEXIN-RELATED"/>
    <property type="match status" value="1"/>
</dbReference>
<feature type="active site" description="Charge relay system" evidence="12 13">
    <location>
        <position position="428"/>
    </location>
</feature>
<dbReference type="CDD" id="cd04059">
    <property type="entry name" value="Peptidases_S8_Protein_convertases_Kexins_Furin-like"/>
    <property type="match status" value="1"/>
</dbReference>
<reference evidence="15" key="1">
    <citation type="submission" date="2015-03" db="EMBL/GenBank/DDBJ databases">
        <title>Wuchereria bancrofti Genome Sequencing Papua New Guinea Strain.</title>
        <authorList>
            <person name="Small S.T."/>
            <person name="Serre D."/>
            <person name="Zimmerman P.A."/>
        </authorList>
    </citation>
    <scope>NUCLEOTIDE SEQUENCE [LARGE SCALE GENOMIC DNA]</scope>
    <source>
        <strain evidence="15">pt0022</strain>
    </source>
</reference>
<name>A0AAF5Q384_WUCBA</name>
<evidence type="ECO:0000313" key="15">
    <source>
        <dbReference type="Proteomes" id="UP000093561"/>
    </source>
</evidence>
<keyword evidence="6 13" id="KW-0378">Hydrolase</keyword>
<evidence type="ECO:0000256" key="10">
    <source>
        <dbReference type="ARBA" id="ARBA00023157"/>
    </source>
</evidence>
<evidence type="ECO:0000256" key="11">
    <source>
        <dbReference type="ARBA" id="ARBA00023180"/>
    </source>
</evidence>
<evidence type="ECO:0000313" key="16">
    <source>
        <dbReference type="WBParaSite" id="mrna-Wban_09165"/>
    </source>
</evidence>
<dbReference type="InterPro" id="IPR034182">
    <property type="entry name" value="Kexin/furin"/>
</dbReference>
<organism evidence="15 16">
    <name type="scientific">Wuchereria bancrofti</name>
    <dbReference type="NCBI Taxonomy" id="6293"/>
    <lineage>
        <taxon>Eukaryota</taxon>
        <taxon>Metazoa</taxon>
        <taxon>Ecdysozoa</taxon>
        <taxon>Nematoda</taxon>
        <taxon>Chromadorea</taxon>
        <taxon>Rhabditida</taxon>
        <taxon>Spirurina</taxon>
        <taxon>Spiruromorpha</taxon>
        <taxon>Filarioidea</taxon>
        <taxon>Onchocercidae</taxon>
        <taxon>Wuchereria</taxon>
    </lineage>
</organism>
<dbReference type="PROSITE" id="PS00138">
    <property type="entry name" value="SUBTILASE_SER"/>
    <property type="match status" value="1"/>
</dbReference>
<dbReference type="InterPro" id="IPR023828">
    <property type="entry name" value="Peptidase_S8_Ser-AS"/>
</dbReference>
<reference evidence="16" key="3">
    <citation type="submission" date="2024-02" db="UniProtKB">
        <authorList>
            <consortium name="WormBaseParasite"/>
        </authorList>
    </citation>
    <scope>IDENTIFICATION</scope>
    <source>
        <strain evidence="16">pt0022</strain>
    </source>
</reference>
<dbReference type="InterPro" id="IPR000209">
    <property type="entry name" value="Peptidase_S8/S53_dom"/>
</dbReference>
<dbReference type="GO" id="GO:0005615">
    <property type="term" value="C:extracellular space"/>
    <property type="evidence" value="ECO:0007669"/>
    <property type="project" value="TreeGrafter"/>
</dbReference>
<evidence type="ECO:0000256" key="5">
    <source>
        <dbReference type="ARBA" id="ARBA00022729"/>
    </source>
</evidence>
<dbReference type="SUPFAM" id="SSF49785">
    <property type="entry name" value="Galactose-binding domain-like"/>
    <property type="match status" value="1"/>
</dbReference>
<dbReference type="GO" id="GO:0043005">
    <property type="term" value="C:neuron projection"/>
    <property type="evidence" value="ECO:0007669"/>
    <property type="project" value="TreeGrafter"/>
</dbReference>
<evidence type="ECO:0000256" key="2">
    <source>
        <dbReference type="ARBA" id="ARBA00005325"/>
    </source>
</evidence>
<keyword evidence="7 13" id="KW-0720">Serine protease</keyword>
<dbReference type="WBParaSite" id="mrna-Wban_09165">
    <property type="protein sequence ID" value="mrna-Wban_09165"/>
    <property type="gene ID" value="Wban_09165"/>
</dbReference>
<feature type="active site" description="Charge relay system" evidence="12 13">
    <location>
        <position position="215"/>
    </location>
</feature>
<keyword evidence="4" id="KW-0165">Cleavage on pair of basic residues</keyword>
<dbReference type="PRINTS" id="PR00723">
    <property type="entry name" value="SUBTILISIN"/>
</dbReference>
<dbReference type="GO" id="GO:0016020">
    <property type="term" value="C:membrane"/>
    <property type="evidence" value="ECO:0007669"/>
    <property type="project" value="TreeGrafter"/>
</dbReference>
<dbReference type="InterPro" id="IPR038466">
    <property type="entry name" value="S8_pro-domain_sf"/>
</dbReference>
<reference evidence="15" key="2">
    <citation type="journal article" date="2016" name="Mol. Ecol.">
        <title>Population genomics of the filarial nematode parasite Wuchereria bancrofti from mosquitoes.</title>
        <authorList>
            <person name="Small S.T."/>
            <person name="Reimer L.J."/>
            <person name="Tisch D.J."/>
            <person name="King C.L."/>
            <person name="Christensen B.M."/>
            <person name="Siba P.M."/>
            <person name="Kazura J.W."/>
            <person name="Serre D."/>
            <person name="Zimmerman P.A."/>
        </authorList>
    </citation>
    <scope>NUCLEOTIDE SEQUENCE</scope>
    <source>
        <strain evidence="15">pt0022</strain>
    </source>
</reference>
<dbReference type="Gene3D" id="3.40.50.200">
    <property type="entry name" value="Peptidase S8/S53 domain"/>
    <property type="match status" value="1"/>
</dbReference>
<dbReference type="PANTHER" id="PTHR42884:SF14">
    <property type="entry name" value="NEUROENDOCRINE CONVERTASE 1"/>
    <property type="match status" value="1"/>
</dbReference>
<keyword evidence="8" id="KW-0106">Calcium</keyword>
<evidence type="ECO:0000256" key="6">
    <source>
        <dbReference type="ARBA" id="ARBA00022801"/>
    </source>
</evidence>
<dbReference type="GO" id="GO:0016486">
    <property type="term" value="P:peptide hormone processing"/>
    <property type="evidence" value="ECO:0007669"/>
    <property type="project" value="TreeGrafter"/>
</dbReference>
<evidence type="ECO:0000256" key="3">
    <source>
        <dbReference type="ARBA" id="ARBA00022670"/>
    </source>
</evidence>
<dbReference type="InterPro" id="IPR032815">
    <property type="entry name" value="S8_pro-domain"/>
</dbReference>
<dbReference type="GO" id="GO:0005737">
    <property type="term" value="C:cytoplasm"/>
    <property type="evidence" value="ECO:0007669"/>
    <property type="project" value="UniProtKB-ARBA"/>
</dbReference>
<dbReference type="InterPro" id="IPR015500">
    <property type="entry name" value="Peptidase_S8_subtilisin-rel"/>
</dbReference>
<accession>A0AAF5Q384</accession>
<dbReference type="Pfam" id="PF16470">
    <property type="entry name" value="S8_pro-domain"/>
    <property type="match status" value="1"/>
</dbReference>
<evidence type="ECO:0000259" key="14">
    <source>
        <dbReference type="PROSITE" id="PS51829"/>
    </source>
</evidence>
<dbReference type="InterPro" id="IPR036852">
    <property type="entry name" value="Peptidase_S8/S53_dom_sf"/>
</dbReference>
<protein>
    <submittedName>
        <fullName evidence="16">P/Homo B domain-containing protein</fullName>
    </submittedName>
</protein>
<evidence type="ECO:0000256" key="13">
    <source>
        <dbReference type="PROSITE-ProRule" id="PRU01240"/>
    </source>
</evidence>
<dbReference type="Gene3D" id="2.60.120.260">
    <property type="entry name" value="Galactose-binding domain-like"/>
    <property type="match status" value="1"/>
</dbReference>
<keyword evidence="3 13" id="KW-0645">Protease</keyword>
<dbReference type="PROSITE" id="PS51892">
    <property type="entry name" value="SUBTILASE"/>
    <property type="match status" value="1"/>
</dbReference>
<dbReference type="PROSITE" id="PS00136">
    <property type="entry name" value="SUBTILASE_ASP"/>
    <property type="match status" value="1"/>
</dbReference>
<keyword evidence="11" id="KW-0325">Glycoprotein</keyword>
<feature type="domain" description="P/Homo B" evidence="14">
    <location>
        <begin position="505"/>
        <end position="643"/>
    </location>
</feature>
<dbReference type="FunFam" id="2.60.120.260:FF:000006">
    <property type="entry name" value="Proprotein convertase subtilisin/kexin type 5"/>
    <property type="match status" value="1"/>
</dbReference>
<evidence type="ECO:0000256" key="1">
    <source>
        <dbReference type="ARBA" id="ARBA00001913"/>
    </source>
</evidence>
<comment type="similarity">
    <text evidence="2">Belongs to the peptidase S8 family. Furin subfamily.</text>
</comment>
<dbReference type="Gene3D" id="3.30.70.850">
    <property type="entry name" value="Peptidase S8, pro-domain"/>
    <property type="match status" value="1"/>
</dbReference>
<evidence type="ECO:0000256" key="4">
    <source>
        <dbReference type="ARBA" id="ARBA00022685"/>
    </source>
</evidence>
<dbReference type="AlphaFoldDB" id="A0AAF5Q384"/>
<dbReference type="GO" id="GO:0004252">
    <property type="term" value="F:serine-type endopeptidase activity"/>
    <property type="evidence" value="ECO:0007669"/>
    <property type="project" value="UniProtKB-UniRule"/>
</dbReference>
<evidence type="ECO:0000256" key="7">
    <source>
        <dbReference type="ARBA" id="ARBA00022825"/>
    </source>
</evidence>
<dbReference type="InterPro" id="IPR002884">
    <property type="entry name" value="P_dom"/>
</dbReference>
<keyword evidence="10" id="KW-1015">Disulfide bond</keyword>
<dbReference type="Proteomes" id="UP000093561">
    <property type="component" value="Unassembled WGS sequence"/>
</dbReference>
<dbReference type="SUPFAM" id="SSF52743">
    <property type="entry name" value="Subtilisin-like"/>
    <property type="match status" value="1"/>
</dbReference>
<dbReference type="InterPro" id="IPR022398">
    <property type="entry name" value="Peptidase_S8_His-AS"/>
</dbReference>
<sequence length="673" mass="75949">MILFILLLVQIPKTYLISLIISIIIIISNGCETFHQQIWSTNSNETETVTLLSKFLQLDKLQEDNEKEEYDNEWVVEIVGGLEEARDIARAVGYKFIAPVRGFDNVYIFSKENYRKKRKADDKSTLALCRHKQVLWVEQQRIHKRFKRDYSIETSIATLNDTNYNNKIFFNDPFWSQQWNLKSSRTINGQPISMHVIKAWELGYTGKGVVVTILDDGMQHNHTDIIRNYDPHASYDLNDNDPDPMPKFNKMNRHGTRCAGEIVMTPNNSFCGVGIAYNAKIGGIRMLDGKITDRIEAEALNYNINYIDIFSASWGPMDDGKTVEGPGRLTQKAILKGIQQGRNGKGVIYVWASGNGGMQDDDCSCDGYMDSIYTLSVSSVTEDGTSPWYAEKCAATLTSTFSTDHYDKQMIATTDIENKCTGTFAGTSASAPMAAAIIALGLDANPSLTWRDVQHITVWTSDPIPLLNINNGWNKNARGLLVNSHFGFGLMDASAFVTVAKTWKNVPAQRACATIFPTFPKREINDKSVTVIKFQTDGCMGQKNEINFLEHIQLVLDAYYPIRGHLSILIISPKGTKTELLSVRRRDKSSAGFQHWPFMSVHTWGENPRGIWQLHIEDKSMANKAMTGIVNNITLIIYGTKEEPKHYKEIKRYRGKNEAIIGKQLLNSNVNNY</sequence>
<evidence type="ECO:0000256" key="8">
    <source>
        <dbReference type="ARBA" id="ARBA00022837"/>
    </source>
</evidence>
<evidence type="ECO:0000256" key="12">
    <source>
        <dbReference type="PIRSR" id="PIRSR615500-1"/>
    </source>
</evidence>
<dbReference type="InterPro" id="IPR023827">
    <property type="entry name" value="Peptidase_S8_Asp-AS"/>
</dbReference>
<dbReference type="Pfam" id="PF01483">
    <property type="entry name" value="P_proprotein"/>
    <property type="match status" value="1"/>
</dbReference>
<dbReference type="FunFam" id="3.40.50.200:FF:000001">
    <property type="entry name" value="Furin 2, isoform B"/>
    <property type="match status" value="1"/>
</dbReference>
<dbReference type="InterPro" id="IPR008979">
    <property type="entry name" value="Galactose-bd-like_sf"/>
</dbReference>
<keyword evidence="9" id="KW-0865">Zymogen</keyword>
<dbReference type="GO" id="GO:0012505">
    <property type="term" value="C:endomembrane system"/>
    <property type="evidence" value="ECO:0007669"/>
    <property type="project" value="UniProtKB-ARBA"/>
</dbReference>
<comment type="cofactor">
    <cofactor evidence="1">
        <name>Ca(2+)</name>
        <dbReference type="ChEBI" id="CHEBI:29108"/>
    </cofactor>
</comment>
<dbReference type="PROSITE" id="PS51829">
    <property type="entry name" value="P_HOMO_B"/>
    <property type="match status" value="1"/>
</dbReference>
<proteinExistence type="inferred from homology"/>
<keyword evidence="5" id="KW-0732">Signal</keyword>
<evidence type="ECO:0000256" key="9">
    <source>
        <dbReference type="ARBA" id="ARBA00023145"/>
    </source>
</evidence>
<feature type="active site" description="Charge relay system" evidence="12 13">
    <location>
        <position position="254"/>
    </location>
</feature>
<dbReference type="SUPFAM" id="SSF54897">
    <property type="entry name" value="Protease propeptides/inhibitors"/>
    <property type="match status" value="1"/>
</dbReference>